<dbReference type="EMBL" id="ML976715">
    <property type="protein sequence ID" value="KAF1968895.1"/>
    <property type="molecule type" value="Genomic_DNA"/>
</dbReference>
<evidence type="ECO:0000313" key="1">
    <source>
        <dbReference type="EMBL" id="KAF1968895.1"/>
    </source>
</evidence>
<organism evidence="1 2">
    <name type="scientific">Bimuria novae-zelandiae CBS 107.79</name>
    <dbReference type="NCBI Taxonomy" id="1447943"/>
    <lineage>
        <taxon>Eukaryota</taxon>
        <taxon>Fungi</taxon>
        <taxon>Dikarya</taxon>
        <taxon>Ascomycota</taxon>
        <taxon>Pezizomycotina</taxon>
        <taxon>Dothideomycetes</taxon>
        <taxon>Pleosporomycetidae</taxon>
        <taxon>Pleosporales</taxon>
        <taxon>Massarineae</taxon>
        <taxon>Didymosphaeriaceae</taxon>
        <taxon>Bimuria</taxon>
    </lineage>
</organism>
<dbReference type="PANTHER" id="PTHR42029:SF3">
    <property type="entry name" value="AN04G07800"/>
    <property type="match status" value="1"/>
</dbReference>
<proteinExistence type="predicted"/>
<keyword evidence="2" id="KW-1185">Reference proteome</keyword>
<dbReference type="PANTHER" id="PTHR42029">
    <property type="entry name" value="AN04G07800"/>
    <property type="match status" value="1"/>
</dbReference>
<dbReference type="AlphaFoldDB" id="A0A6A5UVS6"/>
<name>A0A6A5UVS6_9PLEO</name>
<sequence length="270" mass="30816">MEPVYSRDECIAAIRDYYTFLTTMFMDSAFIIEPPQDGWPNITPEATQGLGKTDAVIDLLRHLPYIVSKPYSNHPEGLPGGTFIDWKHVIEKLHNGEAHPENELLASEGTEDQFDGKIPAHCIGLVHGGLLMGNEEPDVILLDTSSGVVYWMDCPAKVRETASPQPSEDEEIRWGPCWPIRHFFEMLKNQFRQLNFMAKDANDVIDIWTKDTGYPGPIPEGFTDTIQAIYREHGWPDVARYQKDNCLTDIKKELGEKYPEHHLYYSRCST</sequence>
<dbReference type="OrthoDB" id="5343383at2759"/>
<evidence type="ECO:0000313" key="2">
    <source>
        <dbReference type="Proteomes" id="UP000800036"/>
    </source>
</evidence>
<reference evidence="1" key="1">
    <citation type="journal article" date="2020" name="Stud. Mycol.">
        <title>101 Dothideomycetes genomes: a test case for predicting lifestyles and emergence of pathogens.</title>
        <authorList>
            <person name="Haridas S."/>
            <person name="Albert R."/>
            <person name="Binder M."/>
            <person name="Bloem J."/>
            <person name="Labutti K."/>
            <person name="Salamov A."/>
            <person name="Andreopoulos B."/>
            <person name="Baker S."/>
            <person name="Barry K."/>
            <person name="Bills G."/>
            <person name="Bluhm B."/>
            <person name="Cannon C."/>
            <person name="Castanera R."/>
            <person name="Culley D."/>
            <person name="Daum C."/>
            <person name="Ezra D."/>
            <person name="Gonzalez J."/>
            <person name="Henrissat B."/>
            <person name="Kuo A."/>
            <person name="Liang C."/>
            <person name="Lipzen A."/>
            <person name="Lutzoni F."/>
            <person name="Magnuson J."/>
            <person name="Mondo S."/>
            <person name="Nolan M."/>
            <person name="Ohm R."/>
            <person name="Pangilinan J."/>
            <person name="Park H.-J."/>
            <person name="Ramirez L."/>
            <person name="Alfaro M."/>
            <person name="Sun H."/>
            <person name="Tritt A."/>
            <person name="Yoshinaga Y."/>
            <person name="Zwiers L.-H."/>
            <person name="Turgeon B."/>
            <person name="Goodwin S."/>
            <person name="Spatafora J."/>
            <person name="Crous P."/>
            <person name="Grigoriev I."/>
        </authorList>
    </citation>
    <scope>NUCLEOTIDE SEQUENCE</scope>
    <source>
        <strain evidence="1">CBS 107.79</strain>
    </source>
</reference>
<accession>A0A6A5UVS6</accession>
<dbReference type="Proteomes" id="UP000800036">
    <property type="component" value="Unassembled WGS sequence"/>
</dbReference>
<gene>
    <name evidence="1" type="ORF">BU23DRAFT_654985</name>
</gene>
<protein>
    <submittedName>
        <fullName evidence="1">Uncharacterized protein</fullName>
    </submittedName>
</protein>